<dbReference type="EMBL" id="HBUF01072235">
    <property type="protein sequence ID" value="CAG6629988.1"/>
    <property type="molecule type" value="Transcribed_RNA"/>
</dbReference>
<dbReference type="EMBL" id="HBUF01072231">
    <property type="protein sequence ID" value="CAG6629973.1"/>
    <property type="molecule type" value="Transcribed_RNA"/>
</dbReference>
<dbReference type="EMBL" id="HBUF01072229">
    <property type="protein sequence ID" value="CAG6629966.1"/>
    <property type="molecule type" value="Transcribed_RNA"/>
</dbReference>
<evidence type="ECO:0000313" key="2">
    <source>
        <dbReference type="EMBL" id="CAG6629973.1"/>
    </source>
</evidence>
<dbReference type="EMBL" id="HBUF01528769">
    <property type="protein sequence ID" value="CAG6751052.1"/>
    <property type="molecule type" value="Transcribed_RNA"/>
</dbReference>
<sequence>MNSLVIILALTVVVSYVEANQLILPLVHQYNLDKPYLDSNKVNYTVDLTSCSPDEENTVTCDMEVNWTSESTLNDGDGPVTCGVNITKCDYFNNDKDMKCRFAMKCQPL</sequence>
<proteinExistence type="predicted"/>
<dbReference type="EMBL" id="HBUF01072230">
    <property type="protein sequence ID" value="CAG6629969.1"/>
    <property type="molecule type" value="Transcribed_RNA"/>
</dbReference>
<accession>A0A8D8VPN6</accession>
<dbReference type="EMBL" id="HBUF01528772">
    <property type="protein sequence ID" value="CAG6751055.1"/>
    <property type="molecule type" value="Transcribed_RNA"/>
</dbReference>
<keyword evidence="1" id="KW-0732">Signal</keyword>
<dbReference type="EMBL" id="HBUF01072234">
    <property type="protein sequence ID" value="CAG6629984.1"/>
    <property type="molecule type" value="Transcribed_RNA"/>
</dbReference>
<dbReference type="EMBL" id="HBUF01072233">
    <property type="protein sequence ID" value="CAG6629981.1"/>
    <property type="molecule type" value="Transcribed_RNA"/>
</dbReference>
<dbReference type="EMBL" id="HBUF01528771">
    <property type="protein sequence ID" value="CAG6751054.1"/>
    <property type="molecule type" value="Transcribed_RNA"/>
</dbReference>
<dbReference type="AlphaFoldDB" id="A0A8D8VPN6"/>
<evidence type="ECO:0000256" key="1">
    <source>
        <dbReference type="SAM" id="SignalP"/>
    </source>
</evidence>
<name>A0A8D8VPN6_9HEMI</name>
<reference evidence="2" key="1">
    <citation type="submission" date="2021-05" db="EMBL/GenBank/DDBJ databases">
        <authorList>
            <person name="Alioto T."/>
            <person name="Alioto T."/>
            <person name="Gomez Garrido J."/>
        </authorList>
    </citation>
    <scope>NUCLEOTIDE SEQUENCE</scope>
</reference>
<feature type="signal peptide" evidence="1">
    <location>
        <begin position="1"/>
        <end position="19"/>
    </location>
</feature>
<dbReference type="EMBL" id="HBUF01072232">
    <property type="protein sequence ID" value="CAG6629978.1"/>
    <property type="molecule type" value="Transcribed_RNA"/>
</dbReference>
<protein>
    <submittedName>
        <fullName evidence="2">Uncharacterized protein</fullName>
    </submittedName>
</protein>
<organism evidence="2">
    <name type="scientific">Cacopsylla melanoneura</name>
    <dbReference type="NCBI Taxonomy" id="428564"/>
    <lineage>
        <taxon>Eukaryota</taxon>
        <taxon>Metazoa</taxon>
        <taxon>Ecdysozoa</taxon>
        <taxon>Arthropoda</taxon>
        <taxon>Hexapoda</taxon>
        <taxon>Insecta</taxon>
        <taxon>Pterygota</taxon>
        <taxon>Neoptera</taxon>
        <taxon>Paraneoptera</taxon>
        <taxon>Hemiptera</taxon>
        <taxon>Sternorrhyncha</taxon>
        <taxon>Psylloidea</taxon>
        <taxon>Psyllidae</taxon>
        <taxon>Psyllinae</taxon>
        <taxon>Cacopsylla</taxon>
    </lineage>
</organism>
<feature type="chain" id="PRO_5036428793" evidence="1">
    <location>
        <begin position="20"/>
        <end position="109"/>
    </location>
</feature>